<evidence type="ECO:0000313" key="3">
    <source>
        <dbReference type="Proteomes" id="UP000886744"/>
    </source>
</evidence>
<organism evidence="2 3">
    <name type="scientific">Candidatus Coprenecus avistercoris</name>
    <dbReference type="NCBI Taxonomy" id="2840730"/>
    <lineage>
        <taxon>Bacteria</taxon>
        <taxon>Pseudomonadati</taxon>
        <taxon>Bacteroidota</taxon>
        <taxon>Bacteroidia</taxon>
        <taxon>Bacteroidales</taxon>
        <taxon>Rikenellaceae</taxon>
        <taxon>Rikenellaceae incertae sedis</taxon>
        <taxon>Candidatus Coprenecus</taxon>
    </lineage>
</organism>
<keyword evidence="1" id="KW-0472">Membrane</keyword>
<dbReference type="EMBL" id="DVHI01000061">
    <property type="protein sequence ID" value="HIR62856.1"/>
    <property type="molecule type" value="Genomic_DNA"/>
</dbReference>
<comment type="caution">
    <text evidence="2">The sequence shown here is derived from an EMBL/GenBank/DDBJ whole genome shotgun (WGS) entry which is preliminary data.</text>
</comment>
<protein>
    <submittedName>
        <fullName evidence="2">Uncharacterized protein</fullName>
    </submittedName>
</protein>
<reference evidence="2" key="1">
    <citation type="submission" date="2020-10" db="EMBL/GenBank/DDBJ databases">
        <authorList>
            <person name="Gilroy R."/>
        </authorList>
    </citation>
    <scope>NUCLEOTIDE SEQUENCE</scope>
    <source>
        <strain evidence="2">ChiHjej13B12-12457</strain>
    </source>
</reference>
<evidence type="ECO:0000256" key="1">
    <source>
        <dbReference type="SAM" id="Phobius"/>
    </source>
</evidence>
<gene>
    <name evidence="2" type="ORF">IAC94_04975</name>
</gene>
<dbReference type="Proteomes" id="UP000886744">
    <property type="component" value="Unassembled WGS sequence"/>
</dbReference>
<sequence length="239" mass="27100">MDWDFIIHCILAVGLSAALIALLDSRIKLRKERRKTSMFYGISRDLEGDTWKQKDVIEEQNGTILEQDSTIREQMHEIESLGAELKESRAMARMLLERGQDGQGRLTAFTERLLMLIDETANVHYESASSPATLSRRLKETLQTGLTGHEAMEQIGGLIETSYPGFLSGLFDDFPWLTDDDRLLICLMCCGLSPNAASIILDRDLNRLNKWKTSLARQMGLSTRLSKYLKDRLASCRRA</sequence>
<feature type="transmembrane region" description="Helical" evidence="1">
    <location>
        <begin position="6"/>
        <end position="25"/>
    </location>
</feature>
<proteinExistence type="predicted"/>
<accession>A0A9D1J6G7</accession>
<name>A0A9D1J6G7_9BACT</name>
<evidence type="ECO:0000313" key="2">
    <source>
        <dbReference type="EMBL" id="HIR62856.1"/>
    </source>
</evidence>
<dbReference type="AlphaFoldDB" id="A0A9D1J6G7"/>
<keyword evidence="1" id="KW-1133">Transmembrane helix</keyword>
<reference evidence="2" key="2">
    <citation type="journal article" date="2021" name="PeerJ">
        <title>Extensive microbial diversity within the chicken gut microbiome revealed by metagenomics and culture.</title>
        <authorList>
            <person name="Gilroy R."/>
            <person name="Ravi A."/>
            <person name="Getino M."/>
            <person name="Pursley I."/>
            <person name="Horton D.L."/>
            <person name="Alikhan N.F."/>
            <person name="Baker D."/>
            <person name="Gharbi K."/>
            <person name="Hall N."/>
            <person name="Watson M."/>
            <person name="Adriaenssens E.M."/>
            <person name="Foster-Nyarko E."/>
            <person name="Jarju S."/>
            <person name="Secka A."/>
            <person name="Antonio M."/>
            <person name="Oren A."/>
            <person name="Chaudhuri R.R."/>
            <person name="La Ragione R."/>
            <person name="Hildebrand F."/>
            <person name="Pallen M.J."/>
        </authorList>
    </citation>
    <scope>NUCLEOTIDE SEQUENCE</scope>
    <source>
        <strain evidence="2">ChiHjej13B12-12457</strain>
    </source>
</reference>
<keyword evidence="1" id="KW-0812">Transmembrane</keyword>